<evidence type="ECO:0000256" key="1">
    <source>
        <dbReference type="SAM" id="MobiDB-lite"/>
    </source>
</evidence>
<reference evidence="2 3" key="1">
    <citation type="submission" date="2020-07" db="EMBL/GenBank/DDBJ databases">
        <title>Sequencing the genomes of 1000 actinobacteria strains.</title>
        <authorList>
            <person name="Klenk H.-P."/>
        </authorList>
    </citation>
    <scope>NUCLEOTIDE SEQUENCE [LARGE SCALE GENOMIC DNA]</scope>
    <source>
        <strain evidence="2 3">DSM 22083</strain>
    </source>
</reference>
<dbReference type="RefSeq" id="WP_179756747.1">
    <property type="nucleotide sequence ID" value="NZ_JACCBU010000001.1"/>
</dbReference>
<name>A0A7Y9ICR7_9ACTN</name>
<keyword evidence="3" id="KW-1185">Reference proteome</keyword>
<proteinExistence type="predicted"/>
<evidence type="ECO:0000313" key="3">
    <source>
        <dbReference type="Proteomes" id="UP000569914"/>
    </source>
</evidence>
<protein>
    <recommendedName>
        <fullName evidence="4">DUF1795 domain-containing protein</fullName>
    </recommendedName>
</protein>
<gene>
    <name evidence="2" type="ORF">BKA15_005771</name>
</gene>
<dbReference type="Proteomes" id="UP000569914">
    <property type="component" value="Unassembled WGS sequence"/>
</dbReference>
<dbReference type="AlphaFoldDB" id="A0A7Y9ICR7"/>
<feature type="region of interest" description="Disordered" evidence="1">
    <location>
        <begin position="1"/>
        <end position="20"/>
    </location>
</feature>
<sequence length="194" mass="21968">MKEHGVMTGEPKIRTGRPQFTGITTYDDPQGRFAFRHPWGWHRSELEGRDGVIVRPEADDQATYFAVAVTPLEVSVVAADLPTLREGFEAGLGELADVEVEAADDQTYNDIVKIERTFTFTEDGQRRKRRIWAMHADKWQFLVAYQGSTVEEYHYWLPMGNYCFTAFTLPQALWFATDPELRGGPPADGDPANP</sequence>
<evidence type="ECO:0000313" key="2">
    <source>
        <dbReference type="EMBL" id="NYE74442.1"/>
    </source>
</evidence>
<comment type="caution">
    <text evidence="2">The sequence shown here is derived from an EMBL/GenBank/DDBJ whole genome shotgun (WGS) entry which is preliminary data.</text>
</comment>
<evidence type="ECO:0008006" key="4">
    <source>
        <dbReference type="Google" id="ProtNLM"/>
    </source>
</evidence>
<accession>A0A7Y9ICR7</accession>
<dbReference type="EMBL" id="JACCBU010000001">
    <property type="protein sequence ID" value="NYE74442.1"/>
    <property type="molecule type" value="Genomic_DNA"/>
</dbReference>
<organism evidence="2 3">
    <name type="scientific">Microlunatus parietis</name>
    <dbReference type="NCBI Taxonomy" id="682979"/>
    <lineage>
        <taxon>Bacteria</taxon>
        <taxon>Bacillati</taxon>
        <taxon>Actinomycetota</taxon>
        <taxon>Actinomycetes</taxon>
        <taxon>Propionibacteriales</taxon>
        <taxon>Propionibacteriaceae</taxon>
        <taxon>Microlunatus</taxon>
    </lineage>
</organism>